<sequence>MELLKTLEDPTLRIVHKAASQMSSETDDDVLLEEGKSRMRRFKAYTVMQKSGFQHTEQVWLKLSIVWKTDLFRTEVYNSYLSIMINLCRVEIAVSLGFLIHGFTCPGFAQESAYQGTCHMNVVAAVVGATTGCIGLGVVHRYRWKMMLIMWLVLCIISAVGNLLSVITTGIWLDHLSKMKSRTGLVNGLSGMMLLCSVAIGVCFILNAVMICHFWNFNSQKYQAVGKVSKRPRSLIRRTSRTGSGTERKARSEKFAKGYHIV</sequence>
<dbReference type="WBParaSite" id="EN70_2842">
    <property type="protein sequence ID" value="EN70_2842"/>
    <property type="gene ID" value="EN70_2842"/>
</dbReference>
<evidence type="ECO:0000256" key="1">
    <source>
        <dbReference type="SAM" id="Phobius"/>
    </source>
</evidence>
<keyword evidence="1" id="KW-1133">Transmembrane helix</keyword>
<proteinExistence type="predicted"/>
<dbReference type="AlphaFoldDB" id="A0A1I7VI67"/>
<accession>A0A1I7VI67</accession>
<evidence type="ECO:0000313" key="3">
    <source>
        <dbReference type="WBParaSite" id="EN70_2842"/>
    </source>
</evidence>
<dbReference type="eggNOG" id="ENOG502S0AC">
    <property type="taxonomic scope" value="Eukaryota"/>
</dbReference>
<reference evidence="3" key="2">
    <citation type="submission" date="2016-11" db="UniProtKB">
        <authorList>
            <consortium name="WormBaseParasite"/>
        </authorList>
    </citation>
    <scope>IDENTIFICATION</scope>
</reference>
<keyword evidence="1" id="KW-0812">Transmembrane</keyword>
<feature type="transmembrane region" description="Helical" evidence="1">
    <location>
        <begin position="120"/>
        <end position="139"/>
    </location>
</feature>
<reference evidence="2" key="1">
    <citation type="submission" date="2012-04" db="EMBL/GenBank/DDBJ databases">
        <title>The Genome Sequence of Loa loa.</title>
        <authorList>
            <consortium name="The Broad Institute Genome Sequencing Platform"/>
            <consortium name="Broad Institute Genome Sequencing Center for Infectious Disease"/>
            <person name="Nutman T.B."/>
            <person name="Fink D.L."/>
            <person name="Russ C."/>
            <person name="Young S."/>
            <person name="Zeng Q."/>
            <person name="Gargeya S."/>
            <person name="Alvarado L."/>
            <person name="Berlin A."/>
            <person name="Chapman S.B."/>
            <person name="Chen Z."/>
            <person name="Freedman E."/>
            <person name="Gellesch M."/>
            <person name="Goldberg J."/>
            <person name="Griggs A."/>
            <person name="Gujja S."/>
            <person name="Heilman E.R."/>
            <person name="Heiman D."/>
            <person name="Howarth C."/>
            <person name="Mehta T."/>
            <person name="Neiman D."/>
            <person name="Pearson M."/>
            <person name="Roberts A."/>
            <person name="Saif S."/>
            <person name="Shea T."/>
            <person name="Shenoy N."/>
            <person name="Sisk P."/>
            <person name="Stolte C."/>
            <person name="Sykes S."/>
            <person name="White J."/>
            <person name="Yandava C."/>
            <person name="Haas B."/>
            <person name="Henn M.R."/>
            <person name="Nusbaum C."/>
            <person name="Birren B."/>
        </authorList>
    </citation>
    <scope>NUCLEOTIDE SEQUENCE [LARGE SCALE GENOMIC DNA]</scope>
</reference>
<dbReference type="Proteomes" id="UP000095285">
    <property type="component" value="Unassembled WGS sequence"/>
</dbReference>
<evidence type="ECO:0000313" key="2">
    <source>
        <dbReference type="Proteomes" id="UP000095285"/>
    </source>
</evidence>
<keyword evidence="2" id="KW-1185">Reference proteome</keyword>
<feature type="transmembrane region" description="Helical" evidence="1">
    <location>
        <begin position="151"/>
        <end position="172"/>
    </location>
</feature>
<feature type="transmembrane region" description="Helical" evidence="1">
    <location>
        <begin position="192"/>
        <end position="217"/>
    </location>
</feature>
<keyword evidence="1" id="KW-0472">Membrane</keyword>
<organism evidence="2 3">
    <name type="scientific">Loa loa</name>
    <name type="common">Eye worm</name>
    <name type="synonym">Filaria loa</name>
    <dbReference type="NCBI Taxonomy" id="7209"/>
    <lineage>
        <taxon>Eukaryota</taxon>
        <taxon>Metazoa</taxon>
        <taxon>Ecdysozoa</taxon>
        <taxon>Nematoda</taxon>
        <taxon>Chromadorea</taxon>
        <taxon>Rhabditida</taxon>
        <taxon>Spirurina</taxon>
        <taxon>Spiruromorpha</taxon>
        <taxon>Filarioidea</taxon>
        <taxon>Onchocercidae</taxon>
        <taxon>Loa</taxon>
    </lineage>
</organism>
<protein>
    <submittedName>
        <fullName evidence="3">Transmembrane protein</fullName>
    </submittedName>
</protein>
<feature type="transmembrane region" description="Helical" evidence="1">
    <location>
        <begin position="80"/>
        <end position="100"/>
    </location>
</feature>
<name>A0A1I7VI67_LOALO</name>